<feature type="domain" description="CBS" evidence="4">
    <location>
        <begin position="97"/>
        <end position="152"/>
    </location>
</feature>
<dbReference type="Pfam" id="PF00571">
    <property type="entry name" value="CBS"/>
    <property type="match status" value="2"/>
</dbReference>
<feature type="domain" description="CBS" evidence="4">
    <location>
        <begin position="7"/>
        <end position="63"/>
    </location>
</feature>
<dbReference type="GO" id="GO:0016301">
    <property type="term" value="F:kinase activity"/>
    <property type="evidence" value="ECO:0007669"/>
    <property type="project" value="UniProtKB-KW"/>
</dbReference>
<keyword evidence="6" id="KW-1185">Reference proteome</keyword>
<evidence type="ECO:0000256" key="2">
    <source>
        <dbReference type="PROSITE-ProRule" id="PRU00703"/>
    </source>
</evidence>
<dbReference type="PANTHER" id="PTHR43080:SF2">
    <property type="entry name" value="CBS DOMAIN-CONTAINING PROTEIN"/>
    <property type="match status" value="1"/>
</dbReference>
<reference evidence="5 6" key="1">
    <citation type="submission" date="2017-07" db="EMBL/GenBank/DDBJ databases">
        <title>Draft Genome Sequences of Select Purple Nonsulfur Bacteria.</title>
        <authorList>
            <person name="Lasarre B."/>
            <person name="Mckinlay J.B."/>
        </authorList>
    </citation>
    <scope>NUCLEOTIDE SEQUENCE [LARGE SCALE GENOMIC DNA]</scope>
    <source>
        <strain evidence="5 6">DSM 11907</strain>
    </source>
</reference>
<keyword evidence="1 2" id="KW-0129">CBS domain</keyword>
<dbReference type="InterPro" id="IPR046342">
    <property type="entry name" value="CBS_dom_sf"/>
</dbReference>
<dbReference type="AlphaFoldDB" id="A0A327KLA5"/>
<dbReference type="SMART" id="SM00116">
    <property type="entry name" value="CBS"/>
    <property type="match status" value="2"/>
</dbReference>
<dbReference type="SUPFAM" id="SSF54631">
    <property type="entry name" value="CBS-domain pair"/>
    <property type="match status" value="1"/>
</dbReference>
<dbReference type="RefSeq" id="WP_111357613.1">
    <property type="nucleotide sequence ID" value="NZ_NHSK01000223.1"/>
</dbReference>
<dbReference type="EMBL" id="NPEU01000132">
    <property type="protein sequence ID" value="RAI38313.1"/>
    <property type="molecule type" value="Genomic_DNA"/>
</dbReference>
<dbReference type="OrthoDB" id="9783590at2"/>
<evidence type="ECO:0000313" key="5">
    <source>
        <dbReference type="EMBL" id="RAI38313.1"/>
    </source>
</evidence>
<sequence length="346" mass="37748">MKAADIMTRTVFTVAPDAPARAIAKLLHRNGISAVPVVDGAGALIGMVSEGDLIPRDQRDREARRDWWLRMLSEGEALSAEFIADLEDDKRTAADVMTKPVVTVPEDADIVEVAGVLAQNRIKRAPVTANGRMVGIVSRADLVRAIAGNHPGAAPPASERTPDSLTAAEEHLTALQVRMQQKLGAQEPNKTPTTTAAASGPKPAEELSAAGFRGLVERHEKDEDALRADVHRQTEEKRHHEVNEMLAAELSEAMWNRMLHEAKIAAEKGEAEHMLLRFPCELCTDHGRAVNVPDPEWPATLRGLPARVFLRWQEELRPKGFGLTARVVDFPGGIPGDIGLFLNWGK</sequence>
<evidence type="ECO:0000256" key="1">
    <source>
        <dbReference type="ARBA" id="ARBA00023122"/>
    </source>
</evidence>
<dbReference type="InterPro" id="IPR000644">
    <property type="entry name" value="CBS_dom"/>
</dbReference>
<dbReference type="Gene3D" id="3.10.580.10">
    <property type="entry name" value="CBS-domain"/>
    <property type="match status" value="1"/>
</dbReference>
<keyword evidence="5" id="KW-0808">Transferase</keyword>
<comment type="caution">
    <text evidence="5">The sequence shown here is derived from an EMBL/GenBank/DDBJ whole genome shotgun (WGS) entry which is preliminary data.</text>
</comment>
<feature type="compositionally biased region" description="Polar residues" evidence="3">
    <location>
        <begin position="188"/>
        <end position="197"/>
    </location>
</feature>
<evidence type="ECO:0000259" key="4">
    <source>
        <dbReference type="PROSITE" id="PS51371"/>
    </source>
</evidence>
<name>A0A327KLA5_9BRAD</name>
<dbReference type="PANTHER" id="PTHR43080">
    <property type="entry name" value="CBS DOMAIN-CONTAINING PROTEIN CBSX3, MITOCHONDRIAL"/>
    <property type="match status" value="1"/>
</dbReference>
<protein>
    <submittedName>
        <fullName evidence="5">Histidine kinase</fullName>
    </submittedName>
</protein>
<dbReference type="InterPro" id="IPR051257">
    <property type="entry name" value="Diverse_CBS-Domain"/>
</dbReference>
<gene>
    <name evidence="5" type="ORF">CH338_13090</name>
</gene>
<evidence type="ECO:0000313" key="6">
    <source>
        <dbReference type="Proteomes" id="UP000248863"/>
    </source>
</evidence>
<dbReference type="CDD" id="cd04586">
    <property type="entry name" value="CBS_pair_BON_assoc"/>
    <property type="match status" value="1"/>
</dbReference>
<keyword evidence="5" id="KW-0418">Kinase</keyword>
<evidence type="ECO:0000256" key="3">
    <source>
        <dbReference type="SAM" id="MobiDB-lite"/>
    </source>
</evidence>
<dbReference type="Proteomes" id="UP000248863">
    <property type="component" value="Unassembled WGS sequence"/>
</dbReference>
<dbReference type="PROSITE" id="PS51371">
    <property type="entry name" value="CBS"/>
    <property type="match status" value="2"/>
</dbReference>
<proteinExistence type="predicted"/>
<feature type="region of interest" description="Disordered" evidence="3">
    <location>
        <begin position="183"/>
        <end position="205"/>
    </location>
</feature>
<organism evidence="5 6">
    <name type="scientific">Rhodoplanes elegans</name>
    <dbReference type="NCBI Taxonomy" id="29408"/>
    <lineage>
        <taxon>Bacteria</taxon>
        <taxon>Pseudomonadati</taxon>
        <taxon>Pseudomonadota</taxon>
        <taxon>Alphaproteobacteria</taxon>
        <taxon>Hyphomicrobiales</taxon>
        <taxon>Nitrobacteraceae</taxon>
        <taxon>Rhodoplanes</taxon>
    </lineage>
</organism>
<accession>A0A327KLA5</accession>